<protein>
    <recommendedName>
        <fullName evidence="2">SPK domain-containing protein</fullName>
    </recommendedName>
</protein>
<proteinExistence type="predicted"/>
<dbReference type="Proteomes" id="UP000008068">
    <property type="component" value="Unassembled WGS sequence"/>
</dbReference>
<keyword evidence="4" id="KW-1185">Reference proteome</keyword>
<gene>
    <name evidence="3" type="ORF">CAEBREN_01823</name>
</gene>
<evidence type="ECO:0000313" key="3">
    <source>
        <dbReference type="EMBL" id="EGT52540.1"/>
    </source>
</evidence>
<reference evidence="4" key="1">
    <citation type="submission" date="2011-07" db="EMBL/GenBank/DDBJ databases">
        <authorList>
            <consortium name="Caenorhabditis brenneri Sequencing and Analysis Consortium"/>
            <person name="Wilson R.K."/>
        </authorList>
    </citation>
    <scope>NUCLEOTIDE SEQUENCE [LARGE SCALE GENOMIC DNA]</scope>
    <source>
        <strain evidence="4">PB2801</strain>
    </source>
</reference>
<evidence type="ECO:0000256" key="1">
    <source>
        <dbReference type="SAM" id="MobiDB-lite"/>
    </source>
</evidence>
<name>G0N474_CAEBE</name>
<evidence type="ECO:0000313" key="4">
    <source>
        <dbReference type="Proteomes" id="UP000008068"/>
    </source>
</evidence>
<dbReference type="HOGENOM" id="CLU_050917_0_0_1"/>
<evidence type="ECO:0000259" key="2">
    <source>
        <dbReference type="Pfam" id="PF04435"/>
    </source>
</evidence>
<dbReference type="InterPro" id="IPR006570">
    <property type="entry name" value="SPK_dom"/>
</dbReference>
<feature type="domain" description="SPK" evidence="2">
    <location>
        <begin position="11"/>
        <end position="109"/>
    </location>
</feature>
<dbReference type="InParanoid" id="G0N474"/>
<dbReference type="AlphaFoldDB" id="G0N474"/>
<dbReference type="EMBL" id="GL379837">
    <property type="protein sequence ID" value="EGT52540.1"/>
    <property type="molecule type" value="Genomic_DNA"/>
</dbReference>
<accession>G0N474</accession>
<organism evidence="4">
    <name type="scientific">Caenorhabditis brenneri</name>
    <name type="common">Nematode worm</name>
    <dbReference type="NCBI Taxonomy" id="135651"/>
    <lineage>
        <taxon>Eukaryota</taxon>
        <taxon>Metazoa</taxon>
        <taxon>Ecdysozoa</taxon>
        <taxon>Nematoda</taxon>
        <taxon>Chromadorea</taxon>
        <taxon>Rhabditida</taxon>
        <taxon>Rhabditina</taxon>
        <taxon>Rhabditomorpha</taxon>
        <taxon>Rhabditoidea</taxon>
        <taxon>Rhabditidae</taxon>
        <taxon>Peloderinae</taxon>
        <taxon>Caenorhabditis</taxon>
    </lineage>
</organism>
<sequence>MRVRFNRIEAFLAWCANKVKETVTPTPKGTLSKLYVNEQKLAYQPYYFSIYAPDDMLTDHIKKSSHSLDVQAKLMCLLSLPVDQEYFKALSQFATIKLDKFRRIIVYEHGETVVECEHRKFRTDKYKNFRETTENQEDESFGEISNQRSGTSTTSQTRQERKTQPPIANKPADVAPLFPKHVFTNNQQSTSSSPSSSQSAHYFSAHYDPQCDPYQNNGTPFNPHISQHVEEEQHEFSYHSSWLNETSQSYMNNDRIGAGKQSTQTLENLETPRVSNPRFSENSDSACSISYNPRHQSIASTGEILLVEVLQKLEFFFLYKCKPELMPLCLRIKEVKANEATFSQKIILPSTIKAFFEVPLRLMVATNIQEPIKVEQEEVQVQPLLLRDFFEDLKKQNLVEGLDIVIDSIQTRVGSQETISITTIARVFLEIINNLALVC</sequence>
<feature type="compositionally biased region" description="Low complexity" evidence="1">
    <location>
        <begin position="145"/>
        <end position="157"/>
    </location>
</feature>
<feature type="region of interest" description="Disordered" evidence="1">
    <location>
        <begin position="131"/>
        <end position="174"/>
    </location>
</feature>
<dbReference type="Pfam" id="PF04435">
    <property type="entry name" value="SPK"/>
    <property type="match status" value="1"/>
</dbReference>